<protein>
    <submittedName>
        <fullName evidence="1">Metal-sensitive transcriptional regulator</fullName>
    </submittedName>
</protein>
<organism evidence="1 2">
    <name type="scientific">Filifactor villosus</name>
    <dbReference type="NCBI Taxonomy" id="29374"/>
    <lineage>
        <taxon>Bacteria</taxon>
        <taxon>Bacillati</taxon>
        <taxon>Bacillota</taxon>
        <taxon>Clostridia</taxon>
        <taxon>Peptostreptococcales</taxon>
        <taxon>Filifactoraceae</taxon>
        <taxon>Filifactor</taxon>
    </lineage>
</organism>
<dbReference type="Pfam" id="PF02583">
    <property type="entry name" value="Trns_repr_metal"/>
    <property type="match status" value="1"/>
</dbReference>
<dbReference type="EMBL" id="JBHSHL010000007">
    <property type="protein sequence ID" value="MFC4803859.1"/>
    <property type="molecule type" value="Genomic_DNA"/>
</dbReference>
<dbReference type="PANTHER" id="PTHR33677:SF3">
    <property type="entry name" value="COPPER-SENSING TRANSCRIPTIONAL REPRESSOR RICR"/>
    <property type="match status" value="1"/>
</dbReference>
<dbReference type="Gene3D" id="1.20.58.1000">
    <property type="entry name" value="Metal-sensitive repressor, helix protomer"/>
    <property type="match status" value="1"/>
</dbReference>
<keyword evidence="2" id="KW-1185">Reference proteome</keyword>
<dbReference type="Proteomes" id="UP001595916">
    <property type="component" value="Unassembled WGS sequence"/>
</dbReference>
<name>A0ABV9QIV7_9FIRM</name>
<evidence type="ECO:0000313" key="2">
    <source>
        <dbReference type="Proteomes" id="UP001595916"/>
    </source>
</evidence>
<proteinExistence type="predicted"/>
<gene>
    <name evidence="1" type="ORF">ACFO4R_02075</name>
</gene>
<sequence>MKKPEGDLKQKSVPKSEDEIKLLINRLKRIEGQIRGIQNMVTEDRYCIDILTQISSVISALENVNLLLLERHTKKCMKQAYRNDREDEAVEELMDVIKRMIK</sequence>
<dbReference type="CDD" id="cd10148">
    <property type="entry name" value="CsoR-like_DUF156"/>
    <property type="match status" value="1"/>
</dbReference>
<evidence type="ECO:0000313" key="1">
    <source>
        <dbReference type="EMBL" id="MFC4803859.1"/>
    </source>
</evidence>
<dbReference type="InterPro" id="IPR003735">
    <property type="entry name" value="Metal_Tscrpt_repr"/>
</dbReference>
<dbReference type="RefSeq" id="WP_379787325.1">
    <property type="nucleotide sequence ID" value="NZ_JBHSHL010000007.1"/>
</dbReference>
<accession>A0ABV9QIV7</accession>
<dbReference type="InterPro" id="IPR038390">
    <property type="entry name" value="Metal_Tscrpt_repr_sf"/>
</dbReference>
<comment type="caution">
    <text evidence="1">The sequence shown here is derived from an EMBL/GenBank/DDBJ whole genome shotgun (WGS) entry which is preliminary data.</text>
</comment>
<dbReference type="PANTHER" id="PTHR33677">
    <property type="entry name" value="TRANSCRIPTIONAL REPRESSOR FRMR-RELATED"/>
    <property type="match status" value="1"/>
</dbReference>
<reference evidence="2" key="1">
    <citation type="journal article" date="2019" name="Int. J. Syst. Evol. Microbiol.">
        <title>The Global Catalogue of Microorganisms (GCM) 10K type strain sequencing project: providing services to taxonomists for standard genome sequencing and annotation.</title>
        <authorList>
            <consortium name="The Broad Institute Genomics Platform"/>
            <consortium name="The Broad Institute Genome Sequencing Center for Infectious Disease"/>
            <person name="Wu L."/>
            <person name="Ma J."/>
        </authorList>
    </citation>
    <scope>NUCLEOTIDE SEQUENCE [LARGE SCALE GENOMIC DNA]</scope>
    <source>
        <strain evidence="2">CCUG 46385</strain>
    </source>
</reference>